<evidence type="ECO:0000256" key="1">
    <source>
        <dbReference type="SAM" id="MobiDB-lite"/>
    </source>
</evidence>
<keyword evidence="3" id="KW-1185">Reference proteome</keyword>
<evidence type="ECO:0000313" key="3">
    <source>
        <dbReference type="Proteomes" id="UP000224915"/>
    </source>
</evidence>
<feature type="region of interest" description="Disordered" evidence="1">
    <location>
        <begin position="1"/>
        <end position="93"/>
    </location>
</feature>
<feature type="compositionally biased region" description="Basic and acidic residues" evidence="1">
    <location>
        <begin position="56"/>
        <end position="93"/>
    </location>
</feature>
<evidence type="ECO:0000313" key="2">
    <source>
        <dbReference type="EMBL" id="PFG20926.1"/>
    </source>
</evidence>
<proteinExistence type="predicted"/>
<feature type="compositionally biased region" description="Polar residues" evidence="1">
    <location>
        <begin position="7"/>
        <end position="17"/>
    </location>
</feature>
<protein>
    <submittedName>
        <fullName evidence="2">Uncharacterized protein</fullName>
    </submittedName>
</protein>
<gene>
    <name evidence="2" type="ORF">ATL40_2543</name>
</gene>
<reference evidence="2 3" key="1">
    <citation type="submission" date="2017-10" db="EMBL/GenBank/DDBJ databases">
        <title>Sequencing the genomes of 1000 actinobacteria strains.</title>
        <authorList>
            <person name="Klenk H.-P."/>
        </authorList>
    </citation>
    <scope>NUCLEOTIDE SEQUENCE [LARGE SCALE GENOMIC DNA]</scope>
    <source>
        <strain evidence="2 3">DSM 21801</strain>
    </source>
</reference>
<organism evidence="2 3">
    <name type="scientific">Serinibacter salmoneus</name>
    <dbReference type="NCBI Taxonomy" id="556530"/>
    <lineage>
        <taxon>Bacteria</taxon>
        <taxon>Bacillati</taxon>
        <taxon>Actinomycetota</taxon>
        <taxon>Actinomycetes</taxon>
        <taxon>Micrococcales</taxon>
        <taxon>Beutenbergiaceae</taxon>
        <taxon>Serinibacter</taxon>
    </lineage>
</organism>
<dbReference type="RefSeq" id="WP_098469836.1">
    <property type="nucleotide sequence ID" value="NZ_PDJD01000001.1"/>
</dbReference>
<accession>A0A2A9D3L0</accession>
<dbReference type="Proteomes" id="UP000224915">
    <property type="component" value="Unassembled WGS sequence"/>
</dbReference>
<dbReference type="EMBL" id="PDJD01000001">
    <property type="protein sequence ID" value="PFG20926.1"/>
    <property type="molecule type" value="Genomic_DNA"/>
</dbReference>
<dbReference type="AlphaFoldDB" id="A0A2A9D3L0"/>
<comment type="caution">
    <text evidence="2">The sequence shown here is derived from an EMBL/GenBank/DDBJ whole genome shotgun (WGS) entry which is preliminary data.</text>
</comment>
<name>A0A2A9D3L0_9MICO</name>
<sequence>MGGTYYEENQNPETQLTDPAEVKAPTPRVGGAVAEEYTEAFGESGVSEPGMGPDSSHNDADTDAADRDRAEHTRRELAGGKERGKLEPWESDA</sequence>